<dbReference type="SUPFAM" id="SSF49879">
    <property type="entry name" value="SMAD/FHA domain"/>
    <property type="match status" value="1"/>
</dbReference>
<comment type="caution">
    <text evidence="2">The sequence shown here is derived from an EMBL/GenBank/DDBJ whole genome shotgun (WGS) entry which is preliminary data.</text>
</comment>
<feature type="non-terminal residue" evidence="2">
    <location>
        <position position="1"/>
    </location>
</feature>
<organism evidence="2 3">
    <name type="scientific">Auxenochlorella protothecoides</name>
    <name type="common">Green microalga</name>
    <name type="synonym">Chlorella protothecoides</name>
    <dbReference type="NCBI Taxonomy" id="3075"/>
    <lineage>
        <taxon>Eukaryota</taxon>
        <taxon>Viridiplantae</taxon>
        <taxon>Chlorophyta</taxon>
        <taxon>core chlorophytes</taxon>
        <taxon>Trebouxiophyceae</taxon>
        <taxon>Chlorellales</taxon>
        <taxon>Chlorellaceae</taxon>
        <taxon>Auxenochlorella</taxon>
    </lineage>
</organism>
<dbReference type="InterPro" id="IPR042104">
    <property type="entry name" value="PKS_dehydratase_sf"/>
</dbReference>
<evidence type="ECO:0000313" key="3">
    <source>
        <dbReference type="Proteomes" id="UP000279271"/>
    </source>
</evidence>
<feature type="domain" description="FHA" evidence="1">
    <location>
        <begin position="82"/>
        <end position="99"/>
    </location>
</feature>
<dbReference type="AlphaFoldDB" id="A0A3M7KRW6"/>
<evidence type="ECO:0000259" key="1">
    <source>
        <dbReference type="PROSITE" id="PS50006"/>
    </source>
</evidence>
<dbReference type="Pfam" id="PF00498">
    <property type="entry name" value="FHA"/>
    <property type="match status" value="1"/>
</dbReference>
<dbReference type="EMBL" id="QOKY01000213">
    <property type="protein sequence ID" value="RMZ52142.1"/>
    <property type="molecule type" value="Genomic_DNA"/>
</dbReference>
<dbReference type="InterPro" id="IPR050923">
    <property type="entry name" value="Cell_Proc_Reg/RNA_Proc"/>
</dbReference>
<dbReference type="InterPro" id="IPR008984">
    <property type="entry name" value="SMAD_FHA_dom_sf"/>
</dbReference>
<dbReference type="Proteomes" id="UP000279271">
    <property type="component" value="Unassembled WGS sequence"/>
</dbReference>
<accession>A0A3M7KRW6</accession>
<dbReference type="Gene3D" id="3.10.129.110">
    <property type="entry name" value="Polyketide synthase dehydratase"/>
    <property type="match status" value="1"/>
</dbReference>
<protein>
    <recommendedName>
        <fullName evidence="1">FHA domain-containing protein</fullName>
    </recommendedName>
</protein>
<sequence>EELPDKEVKPDFGLSGALAAETNTVNGVVLLYQEPPEASMPTQQWRLYTFKSGEPHGKPLFLHRRTEKEGADGMMVAAVRPYLMDLGSTNGTFLNGERLDDKRFYELLEQDMIRTGNSSREYVLLHDKSVHPVLQHRMSDPYALNDDGTAKDPAAFRAALKADPAKLEAIEKEPEVAEVVLGNDDHAFQELIKSVYHTEKKRQERLNRTMAERTIDAQRASATVPRDTVQLYAQLRESGLQYGPAFRLLRNVHVPDIAA</sequence>
<dbReference type="Gene3D" id="2.60.200.20">
    <property type="match status" value="1"/>
</dbReference>
<name>A0A3M7KRW6_AUXPR</name>
<dbReference type="PANTHER" id="PTHR23308">
    <property type="entry name" value="NUCLEAR INHIBITOR OF PROTEIN PHOSPHATASE-1"/>
    <property type="match status" value="1"/>
</dbReference>
<reference evidence="3" key="1">
    <citation type="journal article" date="2018" name="Algal Res.">
        <title>Characterization of plant carbon substrate utilization by Auxenochlorella protothecoides.</title>
        <authorList>
            <person name="Vogler B.W."/>
            <person name="Starkenburg S.R."/>
            <person name="Sudasinghe N."/>
            <person name="Schambach J.Y."/>
            <person name="Rollin J.A."/>
            <person name="Pattathil S."/>
            <person name="Barry A.N."/>
        </authorList>
    </citation>
    <scope>NUCLEOTIDE SEQUENCE [LARGE SCALE GENOMIC DNA]</scope>
    <source>
        <strain evidence="3">UTEX 25</strain>
    </source>
</reference>
<dbReference type="PROSITE" id="PS50006">
    <property type="entry name" value="FHA_DOMAIN"/>
    <property type="match status" value="1"/>
</dbReference>
<evidence type="ECO:0000313" key="2">
    <source>
        <dbReference type="EMBL" id="RMZ52142.1"/>
    </source>
</evidence>
<gene>
    <name evidence="2" type="ORF">APUTEX25_001532</name>
</gene>
<proteinExistence type="predicted"/>
<dbReference type="InterPro" id="IPR000253">
    <property type="entry name" value="FHA_dom"/>
</dbReference>